<dbReference type="Proteomes" id="UP001211907">
    <property type="component" value="Unassembled WGS sequence"/>
</dbReference>
<name>A0AAD5T4R4_9FUNG</name>
<gene>
    <name evidence="1" type="ORF">HK100_010826</name>
</gene>
<reference evidence="1" key="1">
    <citation type="submission" date="2020-05" db="EMBL/GenBank/DDBJ databases">
        <title>Phylogenomic resolution of chytrid fungi.</title>
        <authorList>
            <person name="Stajich J.E."/>
            <person name="Amses K."/>
            <person name="Simmons R."/>
            <person name="Seto K."/>
            <person name="Myers J."/>
            <person name="Bonds A."/>
            <person name="Quandt C.A."/>
            <person name="Barry K."/>
            <person name="Liu P."/>
            <person name="Grigoriev I."/>
            <person name="Longcore J.E."/>
            <person name="James T.Y."/>
        </authorList>
    </citation>
    <scope>NUCLEOTIDE SEQUENCE</scope>
    <source>
        <strain evidence="1">JEL0513</strain>
    </source>
</reference>
<sequence length="82" mass="8795">MDKQLKVDDRVVARGNGQFSQGTVRFLGAVESEGEAVTKAEMAASPASPILNAHLAPAFLCAVMRLLTYSILSYVHYSPNPS</sequence>
<organism evidence="1 2">
    <name type="scientific">Physocladia obscura</name>
    <dbReference type="NCBI Taxonomy" id="109957"/>
    <lineage>
        <taxon>Eukaryota</taxon>
        <taxon>Fungi</taxon>
        <taxon>Fungi incertae sedis</taxon>
        <taxon>Chytridiomycota</taxon>
        <taxon>Chytridiomycota incertae sedis</taxon>
        <taxon>Chytridiomycetes</taxon>
        <taxon>Chytridiales</taxon>
        <taxon>Chytriomycetaceae</taxon>
        <taxon>Physocladia</taxon>
    </lineage>
</organism>
<dbReference type="AlphaFoldDB" id="A0AAD5T4R4"/>
<evidence type="ECO:0000313" key="2">
    <source>
        <dbReference type="Proteomes" id="UP001211907"/>
    </source>
</evidence>
<dbReference type="EMBL" id="JADGJH010000612">
    <property type="protein sequence ID" value="KAJ3125394.1"/>
    <property type="molecule type" value="Genomic_DNA"/>
</dbReference>
<protein>
    <submittedName>
        <fullName evidence="1">Uncharacterized protein</fullName>
    </submittedName>
</protein>
<proteinExistence type="predicted"/>
<comment type="caution">
    <text evidence="1">The sequence shown here is derived from an EMBL/GenBank/DDBJ whole genome shotgun (WGS) entry which is preliminary data.</text>
</comment>
<evidence type="ECO:0000313" key="1">
    <source>
        <dbReference type="EMBL" id="KAJ3125394.1"/>
    </source>
</evidence>
<accession>A0AAD5T4R4</accession>
<keyword evidence="2" id="KW-1185">Reference proteome</keyword>